<dbReference type="InterPro" id="IPR005825">
    <property type="entry name" value="Ribosomal_uL24_CS"/>
</dbReference>
<comment type="similarity">
    <text evidence="4">Belongs to the archaeal Spt5 family.</text>
</comment>
<feature type="domain" description="NusG-like N-terminal" evidence="6">
    <location>
        <begin position="10"/>
        <end position="99"/>
    </location>
</feature>
<evidence type="ECO:0000256" key="3">
    <source>
        <dbReference type="ARBA" id="ARBA00023163"/>
    </source>
</evidence>
<sequence length="162" mass="17658">MSGAEEATGVGKIFAVRTTMGRELDVALVIARRAEELLAKGEDPGIASIVIPPNVRGYVFFEVEKLASLYKLSSEVKYVKASRPVKVSLEELEKLIMPKPVVESISVGDVVEIIRGPFRGMKAQVTGIDRNKNMLTVNILEAAFAIPISIPSDYVKQVKKGE</sequence>
<comment type="caution">
    <text evidence="8">The sequence shown here is derived from an EMBL/GenBank/DDBJ whole genome shotgun (WGS) entry which is preliminary data.</text>
</comment>
<dbReference type="InterPro" id="IPR014722">
    <property type="entry name" value="Rib_uL2_dom2"/>
</dbReference>
<evidence type="ECO:0000313" key="8">
    <source>
        <dbReference type="EMBL" id="HEF86885.1"/>
    </source>
</evidence>
<accession>A0A7C2FXA2</accession>
<evidence type="ECO:0000256" key="2">
    <source>
        <dbReference type="ARBA" id="ARBA00023015"/>
    </source>
</evidence>
<evidence type="ECO:0000256" key="5">
    <source>
        <dbReference type="NCBIfam" id="TIGR00405"/>
    </source>
</evidence>
<dbReference type="SMART" id="SM00738">
    <property type="entry name" value="NGN"/>
    <property type="match status" value="1"/>
</dbReference>
<dbReference type="Gene3D" id="2.30.30.30">
    <property type="match status" value="1"/>
</dbReference>
<dbReference type="InterPro" id="IPR011590">
    <property type="entry name" value="Spt5_arc"/>
</dbReference>
<dbReference type="InterPro" id="IPR006645">
    <property type="entry name" value="NGN-like_dom"/>
</dbReference>
<dbReference type="InterPro" id="IPR005100">
    <property type="entry name" value="NGN-domain"/>
</dbReference>
<dbReference type="GO" id="GO:0006355">
    <property type="term" value="P:regulation of DNA-templated transcription"/>
    <property type="evidence" value="ECO:0007669"/>
    <property type="project" value="UniProtKB-UniRule"/>
</dbReference>
<name>A0A7C2FXA2_9CREN</name>
<dbReference type="GO" id="GO:0006354">
    <property type="term" value="P:DNA-templated transcription elongation"/>
    <property type="evidence" value="ECO:0007669"/>
    <property type="project" value="InterPro"/>
</dbReference>
<dbReference type="InterPro" id="IPR036735">
    <property type="entry name" value="NGN_dom_sf"/>
</dbReference>
<keyword evidence="8" id="KW-0648">Protein biosynthesis</keyword>
<comment type="subunit">
    <text evidence="4">Heterodimer composed of Spt4 and Spt5. Interacts with RNA polymerase (RNAP).</text>
</comment>
<comment type="function">
    <text evidence="4">Stimulates transcription elongation.</text>
</comment>
<dbReference type="HAMAP" id="MF_00950">
    <property type="entry name" value="Spt5_arch"/>
    <property type="match status" value="1"/>
</dbReference>
<dbReference type="EMBL" id="DSJT01000004">
    <property type="protein sequence ID" value="HEF86885.1"/>
    <property type="molecule type" value="Genomic_DNA"/>
</dbReference>
<dbReference type="Pfam" id="PF03439">
    <property type="entry name" value="Spt5-NGN"/>
    <property type="match status" value="1"/>
</dbReference>
<dbReference type="Pfam" id="PF00467">
    <property type="entry name" value="KOW"/>
    <property type="match status" value="1"/>
</dbReference>
<dbReference type="PROSITE" id="PS01108">
    <property type="entry name" value="RIBOSOMAL_L24"/>
    <property type="match status" value="1"/>
</dbReference>
<dbReference type="SUPFAM" id="SSF50104">
    <property type="entry name" value="Translation proteins SH3-like domain"/>
    <property type="match status" value="1"/>
</dbReference>
<keyword evidence="8" id="KW-0251">Elongation factor</keyword>
<protein>
    <recommendedName>
        <fullName evidence="4 5">Transcription elongation factor Spt5</fullName>
    </recommendedName>
</protein>
<gene>
    <name evidence="4" type="primary">spt5</name>
    <name evidence="8" type="ORF">ENP55_00960</name>
</gene>
<evidence type="ECO:0000256" key="4">
    <source>
        <dbReference type="HAMAP-Rule" id="MF_00950"/>
    </source>
</evidence>
<dbReference type="Gene3D" id="3.30.70.940">
    <property type="entry name" value="NusG, N-terminal domain"/>
    <property type="match status" value="1"/>
</dbReference>
<evidence type="ECO:0000259" key="7">
    <source>
        <dbReference type="SMART" id="SM00739"/>
    </source>
</evidence>
<dbReference type="InterPro" id="IPR008991">
    <property type="entry name" value="Translation_prot_SH3-like_sf"/>
</dbReference>
<reference evidence="8" key="1">
    <citation type="journal article" date="2020" name="mSystems">
        <title>Genome- and Community-Level Interaction Insights into Carbon Utilization and Element Cycling Functions of Hydrothermarchaeota in Hydrothermal Sediment.</title>
        <authorList>
            <person name="Zhou Z."/>
            <person name="Liu Y."/>
            <person name="Xu W."/>
            <person name="Pan J."/>
            <person name="Luo Z.H."/>
            <person name="Li M."/>
        </authorList>
    </citation>
    <scope>NUCLEOTIDE SEQUENCE [LARGE SCALE GENOMIC DNA]</scope>
    <source>
        <strain evidence="8">SpSt-23</strain>
    </source>
</reference>
<comment type="similarity">
    <text evidence="1">Belongs to the SPT5 family.</text>
</comment>
<keyword evidence="3 4" id="KW-0804">Transcription</keyword>
<dbReference type="GO" id="GO:0003735">
    <property type="term" value="F:structural constituent of ribosome"/>
    <property type="evidence" value="ECO:0007669"/>
    <property type="project" value="InterPro"/>
</dbReference>
<keyword evidence="2 4" id="KW-0805">Transcription regulation</keyword>
<evidence type="ECO:0000259" key="6">
    <source>
        <dbReference type="SMART" id="SM00738"/>
    </source>
</evidence>
<dbReference type="GO" id="GO:0003746">
    <property type="term" value="F:translation elongation factor activity"/>
    <property type="evidence" value="ECO:0007669"/>
    <property type="project" value="UniProtKB-KW"/>
</dbReference>
<organism evidence="8">
    <name type="scientific">Thermosphaera aggregans</name>
    <dbReference type="NCBI Taxonomy" id="54254"/>
    <lineage>
        <taxon>Archaea</taxon>
        <taxon>Thermoproteota</taxon>
        <taxon>Thermoprotei</taxon>
        <taxon>Desulfurococcales</taxon>
        <taxon>Desulfurococcaceae</taxon>
        <taxon>Thermosphaera</taxon>
    </lineage>
</organism>
<dbReference type="SMART" id="SM00739">
    <property type="entry name" value="KOW"/>
    <property type="match status" value="1"/>
</dbReference>
<feature type="domain" description="KOW" evidence="7">
    <location>
        <begin position="104"/>
        <end position="131"/>
    </location>
</feature>
<proteinExistence type="inferred from homology"/>
<dbReference type="AlphaFoldDB" id="A0A7C2FXA2"/>
<dbReference type="GO" id="GO:0005840">
    <property type="term" value="C:ribosome"/>
    <property type="evidence" value="ECO:0007669"/>
    <property type="project" value="InterPro"/>
</dbReference>
<dbReference type="NCBIfam" id="TIGR00405">
    <property type="entry name" value="KOW_elon_Spt5"/>
    <property type="match status" value="1"/>
</dbReference>
<dbReference type="InterPro" id="IPR005824">
    <property type="entry name" value="KOW"/>
</dbReference>
<dbReference type="CDD" id="cd06091">
    <property type="entry name" value="KOW_NusG"/>
    <property type="match status" value="1"/>
</dbReference>
<evidence type="ECO:0000256" key="1">
    <source>
        <dbReference type="ARBA" id="ARBA00006956"/>
    </source>
</evidence>